<organism evidence="2 3">
    <name type="scientific">Sulfobacillus benefaciens</name>
    <dbReference type="NCBI Taxonomy" id="453960"/>
    <lineage>
        <taxon>Bacteria</taxon>
        <taxon>Bacillati</taxon>
        <taxon>Bacillota</taxon>
        <taxon>Clostridia</taxon>
        <taxon>Eubacteriales</taxon>
        <taxon>Clostridiales Family XVII. Incertae Sedis</taxon>
        <taxon>Sulfobacillus</taxon>
    </lineage>
</organism>
<dbReference type="InterPro" id="IPR000792">
    <property type="entry name" value="Tscrpt_reg_LuxR_C"/>
</dbReference>
<dbReference type="SMART" id="SM00421">
    <property type="entry name" value="HTH_LUXR"/>
    <property type="match status" value="1"/>
</dbReference>
<accession>A0A2T2XA16</accession>
<comment type="caution">
    <text evidence="2">The sequence shown here is derived from an EMBL/GenBank/DDBJ whole genome shotgun (WGS) entry which is preliminary data.</text>
</comment>
<dbReference type="AlphaFoldDB" id="A0A2T2XA16"/>
<evidence type="ECO:0000313" key="2">
    <source>
        <dbReference type="EMBL" id="PSR31332.1"/>
    </source>
</evidence>
<dbReference type="EMBL" id="PXYT01000003">
    <property type="protein sequence ID" value="PSR31332.1"/>
    <property type="molecule type" value="Genomic_DNA"/>
</dbReference>
<evidence type="ECO:0000259" key="1">
    <source>
        <dbReference type="SMART" id="SM00421"/>
    </source>
</evidence>
<protein>
    <recommendedName>
        <fullName evidence="1">HTH luxR-type domain-containing protein</fullName>
    </recommendedName>
</protein>
<sequence length="230" mass="26254">MMTQFREKTSTIRIALFVSSDLEDEGLTHVISGQTDMDCCCHRVIHDQREAWPLCQCDWGQVEVAVMMLPFQLLEAVIRTFQENFSYVRVVVVMKESWHWSRIARILNYGVAGLTSAMSSPAIISMVRLAYYHTGGVDSEMVRRLLDALEDDDDFSKMRLKPLDYLVWGLMAEGRSNPEIAEYCAISISHTKRCVNRIFRYLGVHDRAHAIALYGDYGAESNYTGVSKSH</sequence>
<dbReference type="GO" id="GO:0006355">
    <property type="term" value="P:regulation of DNA-templated transcription"/>
    <property type="evidence" value="ECO:0007669"/>
    <property type="project" value="InterPro"/>
</dbReference>
<gene>
    <name evidence="2" type="ORF">C7B43_02900</name>
</gene>
<dbReference type="SUPFAM" id="SSF46894">
    <property type="entry name" value="C-terminal effector domain of the bipartite response regulators"/>
    <property type="match status" value="1"/>
</dbReference>
<reference evidence="2 3" key="1">
    <citation type="journal article" date="2014" name="BMC Genomics">
        <title>Comparison of environmental and isolate Sulfobacillus genomes reveals diverse carbon, sulfur, nitrogen, and hydrogen metabolisms.</title>
        <authorList>
            <person name="Justice N.B."/>
            <person name="Norman A."/>
            <person name="Brown C.T."/>
            <person name="Singh A."/>
            <person name="Thomas B.C."/>
            <person name="Banfield J.F."/>
        </authorList>
    </citation>
    <scope>NUCLEOTIDE SEQUENCE [LARGE SCALE GENOMIC DNA]</scope>
    <source>
        <strain evidence="2">AMDSBA1</strain>
    </source>
</reference>
<dbReference type="GO" id="GO:0003677">
    <property type="term" value="F:DNA binding"/>
    <property type="evidence" value="ECO:0007669"/>
    <property type="project" value="InterPro"/>
</dbReference>
<dbReference type="Proteomes" id="UP000242699">
    <property type="component" value="Unassembled WGS sequence"/>
</dbReference>
<name>A0A2T2XA16_9FIRM</name>
<evidence type="ECO:0000313" key="3">
    <source>
        <dbReference type="Proteomes" id="UP000242699"/>
    </source>
</evidence>
<dbReference type="Gene3D" id="3.40.50.2300">
    <property type="match status" value="1"/>
</dbReference>
<feature type="domain" description="HTH luxR-type" evidence="1">
    <location>
        <begin position="157"/>
        <end position="214"/>
    </location>
</feature>
<dbReference type="InterPro" id="IPR016032">
    <property type="entry name" value="Sig_transdc_resp-reg_C-effctor"/>
</dbReference>
<proteinExistence type="predicted"/>